<dbReference type="SUPFAM" id="SSF53098">
    <property type="entry name" value="Ribonuclease H-like"/>
    <property type="match status" value="1"/>
</dbReference>
<dbReference type="Proteomes" id="UP001279734">
    <property type="component" value="Unassembled WGS sequence"/>
</dbReference>
<dbReference type="EMBL" id="BSYO01000009">
    <property type="protein sequence ID" value="GMH09278.1"/>
    <property type="molecule type" value="Genomic_DNA"/>
</dbReference>
<dbReference type="Pfam" id="PF04937">
    <property type="entry name" value="DUF659"/>
    <property type="match status" value="1"/>
</dbReference>
<keyword evidence="5" id="KW-1185">Reference proteome</keyword>
<feature type="compositionally biased region" description="Basic and acidic residues" evidence="1">
    <location>
        <begin position="114"/>
        <end position="124"/>
    </location>
</feature>
<feature type="domain" description="HAT C-terminal dimerisation" evidence="3">
    <location>
        <begin position="582"/>
        <end position="654"/>
    </location>
</feature>
<evidence type="ECO:0000313" key="5">
    <source>
        <dbReference type="Proteomes" id="UP001279734"/>
    </source>
</evidence>
<dbReference type="PANTHER" id="PTHR32166">
    <property type="entry name" value="OSJNBA0013A04.12 PROTEIN"/>
    <property type="match status" value="1"/>
</dbReference>
<feature type="domain" description="DUF659" evidence="2">
    <location>
        <begin position="212"/>
        <end position="364"/>
    </location>
</feature>
<accession>A0AAD3SDP3</accession>
<gene>
    <name evidence="4" type="ORF">Nepgr_011119</name>
</gene>
<dbReference type="InterPro" id="IPR007021">
    <property type="entry name" value="DUF659"/>
</dbReference>
<dbReference type="InterPro" id="IPR012337">
    <property type="entry name" value="RNaseH-like_sf"/>
</dbReference>
<sequence>MGWLYNPSSSEIKTMSSNCSKDIYNHGMALDPQNKKVQCNYCGQVLAGFNRLQHHLGGIRGQVRVCEDVPLEVKELFKNSSAVVKSMDLGKEAGDFCHLGLSLKRDCPSSSKGNDAKRNKDESARSGWSGSSTHLLVDSVAKNSLTELPSNDNGRSAVFSGEGQESSSLLAKKCIGRFFYENGIDFGAAETPSFQKMMEIAFNGFEIEHHIPSSQDLKGLILDSMLDEIQNYVKGIRQSWPSSGCSILLDGWIDGKGRNLINVIVDCPLGPVYLRSVDVSAVAVDVNALKLFLEGVIEEVGVKNVVQVISYTTSEYMETVGKQLMEKYRSLFWTVSATHCVALMLEKIAQLGLAKRTIDRAKVITKFIYSHASILKLMRAHIGGYDLVKPSKIKAATTFLTLENILMEKKNLESMFASVEWATSPWSLKIEGKKVAQLVGDKSFWCEVTIVVKATIPLVRVLSLVNGDRKPYMGFIYETLDQVKETISQELGMRKTQYMPFWEIIDEIWNSFLHSPLHAAGYFLNPNFHYTEDFCSDSEVAGGLLITIVRMVEDQHTQDLVSQQLNVYRGCLGGFERGTENDKQNSFPPAAWWSCFGGHCPDLQKLAIRILSQTCTGAESYGLRRDLAEKLLTNGRNPIEQHRLNNLAYVHYNLQLKHSKVVSKFDIEAHEVDPLDDWVVNEAYQKEEARVEDLVLPQGWTYCVEWQDAVIAYKMATNDAAEEVHSHDFLFELRRFESIHKMMDFALGVGA</sequence>
<dbReference type="InterPro" id="IPR008906">
    <property type="entry name" value="HATC_C_dom"/>
</dbReference>
<name>A0AAD3SDP3_NEPGR</name>
<dbReference type="GO" id="GO:0046983">
    <property type="term" value="F:protein dimerization activity"/>
    <property type="evidence" value="ECO:0007669"/>
    <property type="project" value="InterPro"/>
</dbReference>
<dbReference type="AlphaFoldDB" id="A0AAD3SDP3"/>
<organism evidence="4 5">
    <name type="scientific">Nepenthes gracilis</name>
    <name type="common">Slender pitcher plant</name>
    <dbReference type="NCBI Taxonomy" id="150966"/>
    <lineage>
        <taxon>Eukaryota</taxon>
        <taxon>Viridiplantae</taxon>
        <taxon>Streptophyta</taxon>
        <taxon>Embryophyta</taxon>
        <taxon>Tracheophyta</taxon>
        <taxon>Spermatophyta</taxon>
        <taxon>Magnoliopsida</taxon>
        <taxon>eudicotyledons</taxon>
        <taxon>Gunneridae</taxon>
        <taxon>Pentapetalae</taxon>
        <taxon>Caryophyllales</taxon>
        <taxon>Nepenthaceae</taxon>
        <taxon>Nepenthes</taxon>
    </lineage>
</organism>
<comment type="caution">
    <text evidence="4">The sequence shown here is derived from an EMBL/GenBank/DDBJ whole genome shotgun (WGS) entry which is preliminary data.</text>
</comment>
<evidence type="ECO:0000313" key="4">
    <source>
        <dbReference type="EMBL" id="GMH09278.1"/>
    </source>
</evidence>
<evidence type="ECO:0000259" key="3">
    <source>
        <dbReference type="Pfam" id="PF05699"/>
    </source>
</evidence>
<evidence type="ECO:0000256" key="1">
    <source>
        <dbReference type="SAM" id="MobiDB-lite"/>
    </source>
</evidence>
<evidence type="ECO:0000259" key="2">
    <source>
        <dbReference type="Pfam" id="PF04937"/>
    </source>
</evidence>
<protein>
    <submittedName>
        <fullName evidence="4">Uncharacterized protein</fullName>
    </submittedName>
</protein>
<feature type="region of interest" description="Disordered" evidence="1">
    <location>
        <begin position="106"/>
        <end position="130"/>
    </location>
</feature>
<dbReference type="PANTHER" id="PTHR32166:SF63">
    <property type="entry name" value="HAT TRANSPOSON SUPERFAMILY PROTEIN"/>
    <property type="match status" value="1"/>
</dbReference>
<dbReference type="Pfam" id="PF05699">
    <property type="entry name" value="Dimer_Tnp_hAT"/>
    <property type="match status" value="1"/>
</dbReference>
<proteinExistence type="predicted"/>
<reference evidence="4" key="1">
    <citation type="submission" date="2023-05" db="EMBL/GenBank/DDBJ databases">
        <title>Nepenthes gracilis genome sequencing.</title>
        <authorList>
            <person name="Fukushima K."/>
        </authorList>
    </citation>
    <scope>NUCLEOTIDE SEQUENCE</scope>
    <source>
        <strain evidence="4">SING2019-196</strain>
    </source>
</reference>